<keyword evidence="1" id="KW-1133">Transmembrane helix</keyword>
<dbReference type="PIRSF" id="PIRSF005610">
    <property type="entry name" value="SirB"/>
    <property type="match status" value="1"/>
</dbReference>
<name>A0A840BHM1_9RHOO</name>
<protein>
    <submittedName>
        <fullName evidence="2">Putative membrane protein SirB2</fullName>
    </submittedName>
</protein>
<dbReference type="RefSeq" id="WP_242533111.1">
    <property type="nucleotide sequence ID" value="NZ_BAABLE010000011.1"/>
</dbReference>
<comment type="caution">
    <text evidence="2">The sequence shown here is derived from an EMBL/GenBank/DDBJ whole genome shotgun (WGS) entry which is preliminary data.</text>
</comment>
<evidence type="ECO:0000313" key="3">
    <source>
        <dbReference type="Proteomes" id="UP000561045"/>
    </source>
</evidence>
<dbReference type="Pfam" id="PF04247">
    <property type="entry name" value="SirB"/>
    <property type="match status" value="1"/>
</dbReference>
<feature type="transmembrane region" description="Helical" evidence="1">
    <location>
        <begin position="12"/>
        <end position="35"/>
    </location>
</feature>
<feature type="transmembrane region" description="Helical" evidence="1">
    <location>
        <begin position="55"/>
        <end position="74"/>
    </location>
</feature>
<proteinExistence type="predicted"/>
<dbReference type="PANTHER" id="PTHR39594:SF1">
    <property type="entry name" value="PROTEIN YCHQ"/>
    <property type="match status" value="1"/>
</dbReference>
<evidence type="ECO:0000256" key="1">
    <source>
        <dbReference type="SAM" id="Phobius"/>
    </source>
</evidence>
<keyword evidence="1" id="KW-0812">Transmembrane</keyword>
<sequence>MSVELAAIGVDYVWLKGVHVGCAIISGCGFVARGVGVMRSASWVERRWVRIVPHVVDSILLASAIALACALGVVPVRNDWLSAKVVALLAYVMLGSVALKRGRTDKEKAAAFAAALAVFGYIVSVAHTHSPIPWR</sequence>
<evidence type="ECO:0000313" key="2">
    <source>
        <dbReference type="EMBL" id="MBB4011109.1"/>
    </source>
</evidence>
<dbReference type="PANTHER" id="PTHR39594">
    <property type="entry name" value="PROTEIN YCHQ"/>
    <property type="match status" value="1"/>
</dbReference>
<dbReference type="Proteomes" id="UP000561045">
    <property type="component" value="Unassembled WGS sequence"/>
</dbReference>
<reference evidence="2 3" key="1">
    <citation type="submission" date="2020-08" db="EMBL/GenBank/DDBJ databases">
        <title>Genomic Encyclopedia of Type Strains, Phase IV (KMG-IV): sequencing the most valuable type-strain genomes for metagenomic binning, comparative biology and taxonomic classification.</title>
        <authorList>
            <person name="Goeker M."/>
        </authorList>
    </citation>
    <scope>NUCLEOTIDE SEQUENCE [LARGE SCALE GENOMIC DNA]</scope>
    <source>
        <strain evidence="2 3">DSM 106739</strain>
    </source>
</reference>
<dbReference type="AlphaFoldDB" id="A0A840BHM1"/>
<dbReference type="EMBL" id="JACIET010000001">
    <property type="protein sequence ID" value="MBB4011109.1"/>
    <property type="molecule type" value="Genomic_DNA"/>
</dbReference>
<accession>A0A840BHM1</accession>
<organism evidence="2 3">
    <name type="scientific">Niveibacterium umoris</name>
    <dbReference type="NCBI Taxonomy" id="1193620"/>
    <lineage>
        <taxon>Bacteria</taxon>
        <taxon>Pseudomonadati</taxon>
        <taxon>Pseudomonadota</taxon>
        <taxon>Betaproteobacteria</taxon>
        <taxon>Rhodocyclales</taxon>
        <taxon>Rhodocyclaceae</taxon>
        <taxon>Niveibacterium</taxon>
    </lineage>
</organism>
<feature type="transmembrane region" description="Helical" evidence="1">
    <location>
        <begin position="80"/>
        <end position="99"/>
    </location>
</feature>
<dbReference type="InterPro" id="IPR007360">
    <property type="entry name" value="SirB"/>
</dbReference>
<gene>
    <name evidence="2" type="ORF">GGR36_000417</name>
</gene>
<keyword evidence="3" id="KW-1185">Reference proteome</keyword>
<keyword evidence="1" id="KW-0472">Membrane</keyword>
<feature type="transmembrane region" description="Helical" evidence="1">
    <location>
        <begin position="111"/>
        <end position="129"/>
    </location>
</feature>
<dbReference type="GO" id="GO:0005886">
    <property type="term" value="C:plasma membrane"/>
    <property type="evidence" value="ECO:0007669"/>
    <property type="project" value="TreeGrafter"/>
</dbReference>